<dbReference type="EMBL" id="JANEYG010000003">
    <property type="protein sequence ID" value="KAJ8924132.1"/>
    <property type="molecule type" value="Genomic_DNA"/>
</dbReference>
<dbReference type="AlphaFoldDB" id="A0AAV8WCT1"/>
<feature type="signal peptide" evidence="1">
    <location>
        <begin position="1"/>
        <end position="20"/>
    </location>
</feature>
<dbReference type="Proteomes" id="UP001159042">
    <property type="component" value="Unassembled WGS sequence"/>
</dbReference>
<keyword evidence="1" id="KW-0732">Signal</keyword>
<dbReference type="Pfam" id="PF15868">
    <property type="entry name" value="MBF2"/>
    <property type="match status" value="1"/>
</dbReference>
<protein>
    <submittedName>
        <fullName evidence="2">Uncharacterized protein</fullName>
    </submittedName>
</protein>
<feature type="chain" id="PRO_5043372975" evidence="1">
    <location>
        <begin position="21"/>
        <end position="120"/>
    </location>
</feature>
<evidence type="ECO:0000313" key="2">
    <source>
        <dbReference type="EMBL" id="KAJ8924132.1"/>
    </source>
</evidence>
<evidence type="ECO:0000313" key="3">
    <source>
        <dbReference type="Proteomes" id="UP001159042"/>
    </source>
</evidence>
<gene>
    <name evidence="2" type="ORF">NQ315_006915</name>
</gene>
<accession>A0AAV8WCT1</accession>
<name>A0AAV8WCT1_9CUCU</name>
<organism evidence="2 3">
    <name type="scientific">Exocentrus adspersus</name>
    <dbReference type="NCBI Taxonomy" id="1586481"/>
    <lineage>
        <taxon>Eukaryota</taxon>
        <taxon>Metazoa</taxon>
        <taxon>Ecdysozoa</taxon>
        <taxon>Arthropoda</taxon>
        <taxon>Hexapoda</taxon>
        <taxon>Insecta</taxon>
        <taxon>Pterygota</taxon>
        <taxon>Neoptera</taxon>
        <taxon>Endopterygota</taxon>
        <taxon>Coleoptera</taxon>
        <taxon>Polyphaga</taxon>
        <taxon>Cucujiformia</taxon>
        <taxon>Chrysomeloidea</taxon>
        <taxon>Cerambycidae</taxon>
        <taxon>Lamiinae</taxon>
        <taxon>Acanthocinini</taxon>
        <taxon>Exocentrus</taxon>
    </lineage>
</organism>
<comment type="caution">
    <text evidence="2">The sequence shown here is derived from an EMBL/GenBank/DDBJ whole genome shotgun (WGS) entry which is preliminary data.</text>
</comment>
<proteinExistence type="predicted"/>
<reference evidence="2 3" key="1">
    <citation type="journal article" date="2023" name="Insect Mol. Biol.">
        <title>Genome sequencing provides insights into the evolution of gene families encoding plant cell wall-degrading enzymes in longhorned beetles.</title>
        <authorList>
            <person name="Shin N.R."/>
            <person name="Okamura Y."/>
            <person name="Kirsch R."/>
            <person name="Pauchet Y."/>
        </authorList>
    </citation>
    <scope>NUCLEOTIDE SEQUENCE [LARGE SCALE GENOMIC DNA]</scope>
    <source>
        <strain evidence="2">EAD_L_NR</strain>
    </source>
</reference>
<dbReference type="InterPro" id="IPR031734">
    <property type="entry name" value="MBF2"/>
</dbReference>
<evidence type="ECO:0000256" key="1">
    <source>
        <dbReference type="SAM" id="SignalP"/>
    </source>
</evidence>
<sequence>MYRYPAVSVALLLFLNLVHGVEEKGNFSLVLGNCSLALARDMVYHEHIHKNFVLLVERNATSSWYGDQRIYCLKALNENKESEGGIAFIKEGGIGHNFVTIEMHSKRGNKMDYDVQIYGK</sequence>
<keyword evidence="3" id="KW-1185">Reference proteome</keyword>